<sequence length="501" mass="57448">MPFGISYDVVTTLSRWSIHSFYREIKVVGCENVPREGPLIVCSTHSNMIVDPAVLAVTFPYHRKIHFWAKNSLFANKFTRPILVGGGVVPVDRTTKNNKALFSSTLEVLKLGEIVAVFPEGTSHSESRLMELKDGASWAALEYASHITQQEHTEESNSDDDIVIIKKRNEKQITIIPCGITYVQKSKYRSSLIIVYGSPIQIDPYLKDFLLDNRVAVKALTKRIESEIEKLTINASNWDISNAASMTRMLYFSDDKRVPLEDYVKVTQSLINFFANTTSEEVTTLKNLLNQYKTSLDAFHLTNNDISRYEKHNLTLPWALYSFLCELFKFSIQLPFFLPGLCFHWPIYVLGKVSVKFEKYEESRAQNKIMLGLIWLIMAYTALFVFIWSMWFFTPIGLMFSFGSVVIFAWYHVALVDSHYDTFKELIASFRLLSALSGGRGSKSRDMIEHLVATRRLCLDSLKKVSEDYRSKSDDLRLALEISEREQLNDGLNELYDKKSV</sequence>
<organism evidence="1 2">
    <name type="scientific">Cetraspora pellucida</name>
    <dbReference type="NCBI Taxonomy" id="1433469"/>
    <lineage>
        <taxon>Eukaryota</taxon>
        <taxon>Fungi</taxon>
        <taxon>Fungi incertae sedis</taxon>
        <taxon>Mucoromycota</taxon>
        <taxon>Glomeromycotina</taxon>
        <taxon>Glomeromycetes</taxon>
        <taxon>Diversisporales</taxon>
        <taxon>Gigasporaceae</taxon>
        <taxon>Cetraspora</taxon>
    </lineage>
</organism>
<gene>
    <name evidence="1" type="ORF">SPELUC_LOCUS558</name>
</gene>
<name>A0ACA9K1L9_9GLOM</name>
<dbReference type="EMBL" id="CAJVPW010000214">
    <property type="protein sequence ID" value="CAG8446836.1"/>
    <property type="molecule type" value="Genomic_DNA"/>
</dbReference>
<accession>A0ACA9K1L9</accession>
<dbReference type="Proteomes" id="UP000789366">
    <property type="component" value="Unassembled WGS sequence"/>
</dbReference>
<evidence type="ECO:0000313" key="1">
    <source>
        <dbReference type="EMBL" id="CAG8446836.1"/>
    </source>
</evidence>
<keyword evidence="2" id="KW-1185">Reference proteome</keyword>
<proteinExistence type="predicted"/>
<reference evidence="1" key="1">
    <citation type="submission" date="2021-06" db="EMBL/GenBank/DDBJ databases">
        <authorList>
            <person name="Kallberg Y."/>
            <person name="Tangrot J."/>
            <person name="Rosling A."/>
        </authorList>
    </citation>
    <scope>NUCLEOTIDE SEQUENCE</scope>
    <source>
        <strain evidence="1">28 12/20/2015</strain>
    </source>
</reference>
<evidence type="ECO:0000313" key="2">
    <source>
        <dbReference type="Proteomes" id="UP000789366"/>
    </source>
</evidence>
<protein>
    <submittedName>
        <fullName evidence="1">3675_t:CDS:1</fullName>
    </submittedName>
</protein>
<comment type="caution">
    <text evidence="1">The sequence shown here is derived from an EMBL/GenBank/DDBJ whole genome shotgun (WGS) entry which is preliminary data.</text>
</comment>